<evidence type="ECO:0000259" key="3">
    <source>
        <dbReference type="Pfam" id="PF00884"/>
    </source>
</evidence>
<dbReference type="InterPro" id="IPR050738">
    <property type="entry name" value="Sulfatase"/>
</dbReference>
<dbReference type="Gene3D" id="3.40.720.10">
    <property type="entry name" value="Alkaline Phosphatase, subunit A"/>
    <property type="match status" value="1"/>
</dbReference>
<dbReference type="GO" id="GO:0004065">
    <property type="term" value="F:arylsulfatase activity"/>
    <property type="evidence" value="ECO:0007669"/>
    <property type="project" value="TreeGrafter"/>
</dbReference>
<dbReference type="OrthoDB" id="756520at2"/>
<dbReference type="FunFam" id="3.40.720.10:FF:000070">
    <property type="entry name" value="Arylsulfatase A"/>
    <property type="match status" value="1"/>
</dbReference>
<proteinExistence type="inferred from homology"/>
<dbReference type="Proteomes" id="UP000267585">
    <property type="component" value="Unassembled WGS sequence"/>
</dbReference>
<evidence type="ECO:0000256" key="2">
    <source>
        <dbReference type="ARBA" id="ARBA00022801"/>
    </source>
</evidence>
<gene>
    <name evidence="4" type="ORF">EHW67_08815</name>
</gene>
<dbReference type="AlphaFoldDB" id="A0A3S0INR2"/>
<dbReference type="SUPFAM" id="SSF53649">
    <property type="entry name" value="Alkaline phosphatase-like"/>
    <property type="match status" value="1"/>
</dbReference>
<evidence type="ECO:0000256" key="1">
    <source>
        <dbReference type="ARBA" id="ARBA00008779"/>
    </source>
</evidence>
<evidence type="ECO:0000313" key="4">
    <source>
        <dbReference type="EMBL" id="RTE54166.1"/>
    </source>
</evidence>
<evidence type="ECO:0000313" key="5">
    <source>
        <dbReference type="Proteomes" id="UP000267585"/>
    </source>
</evidence>
<comment type="similarity">
    <text evidence="1">Belongs to the sulfatase family.</text>
</comment>
<feature type="domain" description="Sulfatase N-terminal" evidence="3">
    <location>
        <begin position="31"/>
        <end position="346"/>
    </location>
</feature>
<dbReference type="PANTHER" id="PTHR42693">
    <property type="entry name" value="ARYLSULFATASE FAMILY MEMBER"/>
    <property type="match status" value="1"/>
</dbReference>
<sequence length="597" mass="67091">MLVKGVVLFCVFIAFGCKEKAPSQDEVATKPNVIIIMADDQGYGDLGHHGNPWIKTPNLDTFAQGSLELTNFHVGTTCAPTRAGLMTGRNANRNNAWHTIAGCSILKDDEETIAQVFAKNGYGTAMFGKWHLGDNYPFRPHDRGFQHALYHGGGGINQTPDYWNNDYFDDTYFRNGDPEKFEGYCTDVWFREATKFLEEEGQKPFFLYLPLNAAHGPFNVPEGYAKLYKNAPLTDLQRRFYGMITNIDDNFGKLVAYLKERKLYDNTIIVYTTDNGTAAGINYGKNGEVMGYNAGLRGTKGSHYDGGHKVPFFISWPNGSIAQGTTNNELTAHVDLLPTLTELAGIPFNEKKPLDGTSVAKILTGQEKNINRMLVIDTQRNQLPEKGRNSCVMSTNWRLIDGKELYNTLDDPSQATNVADRYPEIVLKMQDFYDSWWTSIEPDIGYAEIPFGHPDANPTLITVHDMHTDDNIPWNQVQIREAKALPEGFYSIKVEESGRYRFKLYRYPPESGLNLNASAKEIKGTAYIKTLPEGRAIQPIKATITLNDLKLEGKVNPEQPFAQIEGELEKGSFKLFSAFTNKRGEQIPAYYTLIEKL</sequence>
<dbReference type="EMBL" id="RQPJ01000003">
    <property type="protein sequence ID" value="RTE54166.1"/>
    <property type="molecule type" value="Genomic_DNA"/>
</dbReference>
<dbReference type="PANTHER" id="PTHR42693:SF53">
    <property type="entry name" value="ENDO-4-O-SULFATASE"/>
    <property type="match status" value="1"/>
</dbReference>
<protein>
    <submittedName>
        <fullName evidence="4">N-acetylgalactosamine 6-sulfate sulfatase</fullName>
    </submittedName>
</protein>
<dbReference type="InterPro" id="IPR017850">
    <property type="entry name" value="Alkaline_phosphatase_core_sf"/>
</dbReference>
<dbReference type="InterPro" id="IPR000917">
    <property type="entry name" value="Sulfatase_N"/>
</dbReference>
<keyword evidence="5" id="KW-1185">Reference proteome</keyword>
<dbReference type="Pfam" id="PF00884">
    <property type="entry name" value="Sulfatase"/>
    <property type="match status" value="1"/>
</dbReference>
<reference evidence="4 5" key="1">
    <citation type="submission" date="2018-11" db="EMBL/GenBank/DDBJ databases">
        <title>Arenibacter aquaticus sp.nov., a marine bacterium isolated from surface seawater in the South China Sea.</title>
        <authorList>
            <person name="Guo J."/>
            <person name="Sun J."/>
        </authorList>
    </citation>
    <scope>NUCLEOTIDE SEQUENCE [LARGE SCALE GENOMIC DNA]</scope>
    <source>
        <strain evidence="4 5">GUO666</strain>
    </source>
</reference>
<dbReference type="CDD" id="cd16146">
    <property type="entry name" value="ARS_like"/>
    <property type="match status" value="1"/>
</dbReference>
<dbReference type="PROSITE" id="PS51257">
    <property type="entry name" value="PROKAR_LIPOPROTEIN"/>
    <property type="match status" value="1"/>
</dbReference>
<name>A0A3S0INR2_9FLAO</name>
<comment type="caution">
    <text evidence="4">The sequence shown here is derived from an EMBL/GenBank/DDBJ whole genome shotgun (WGS) entry which is preliminary data.</text>
</comment>
<organism evidence="4 5">
    <name type="scientific">Arenibacter aquaticus</name>
    <dbReference type="NCBI Taxonomy" id="2489054"/>
    <lineage>
        <taxon>Bacteria</taxon>
        <taxon>Pseudomonadati</taxon>
        <taxon>Bacteroidota</taxon>
        <taxon>Flavobacteriia</taxon>
        <taxon>Flavobacteriales</taxon>
        <taxon>Flavobacteriaceae</taxon>
        <taxon>Arenibacter</taxon>
    </lineage>
</organism>
<accession>A0A3S0INR2</accession>
<keyword evidence="2" id="KW-0378">Hydrolase</keyword>